<evidence type="ECO:0000256" key="14">
    <source>
        <dbReference type="SAM" id="Phobius"/>
    </source>
</evidence>
<dbReference type="SUPFAM" id="SSF55874">
    <property type="entry name" value="ATPase domain of HSP90 chaperone/DNA topoisomerase II/histidine kinase"/>
    <property type="match status" value="1"/>
</dbReference>
<evidence type="ECO:0000256" key="4">
    <source>
        <dbReference type="ARBA" id="ARBA00022475"/>
    </source>
</evidence>
<dbReference type="GO" id="GO:0005524">
    <property type="term" value="F:ATP binding"/>
    <property type="evidence" value="ECO:0007669"/>
    <property type="project" value="UniProtKB-KW"/>
</dbReference>
<evidence type="ECO:0000256" key="12">
    <source>
        <dbReference type="ARBA" id="ARBA00023012"/>
    </source>
</evidence>
<dbReference type="PANTHER" id="PTHR45528:SF1">
    <property type="entry name" value="SENSOR HISTIDINE KINASE CPXA"/>
    <property type="match status" value="1"/>
</dbReference>
<dbReference type="RefSeq" id="WP_101264860.1">
    <property type="nucleotide sequence ID" value="NZ_NWTK01000003.1"/>
</dbReference>
<evidence type="ECO:0000256" key="11">
    <source>
        <dbReference type="ARBA" id="ARBA00022989"/>
    </source>
</evidence>
<organism evidence="16 17">
    <name type="scientific">Thalassospira marina</name>
    <dbReference type="NCBI Taxonomy" id="2048283"/>
    <lineage>
        <taxon>Bacteria</taxon>
        <taxon>Pseudomonadati</taxon>
        <taxon>Pseudomonadota</taxon>
        <taxon>Alphaproteobacteria</taxon>
        <taxon>Rhodospirillales</taxon>
        <taxon>Thalassospiraceae</taxon>
        <taxon>Thalassospira</taxon>
    </lineage>
</organism>
<evidence type="ECO:0000313" key="17">
    <source>
        <dbReference type="Proteomes" id="UP000233597"/>
    </source>
</evidence>
<dbReference type="PROSITE" id="PS50109">
    <property type="entry name" value="HIS_KIN"/>
    <property type="match status" value="1"/>
</dbReference>
<keyword evidence="10" id="KW-0067">ATP-binding</keyword>
<evidence type="ECO:0000256" key="1">
    <source>
        <dbReference type="ARBA" id="ARBA00000085"/>
    </source>
</evidence>
<dbReference type="Gene3D" id="3.30.565.10">
    <property type="entry name" value="Histidine kinase-like ATPase, C-terminal domain"/>
    <property type="match status" value="1"/>
</dbReference>
<evidence type="ECO:0000256" key="13">
    <source>
        <dbReference type="ARBA" id="ARBA00023136"/>
    </source>
</evidence>
<feature type="transmembrane region" description="Helical" evidence="14">
    <location>
        <begin position="20"/>
        <end position="40"/>
    </location>
</feature>
<gene>
    <name evidence="16" type="ORF">COO20_06430</name>
</gene>
<dbReference type="Pfam" id="PF00512">
    <property type="entry name" value="HisKA"/>
    <property type="match status" value="1"/>
</dbReference>
<dbReference type="AlphaFoldDB" id="A0A2N3KWY6"/>
<comment type="catalytic activity">
    <reaction evidence="1">
        <text>ATP + protein L-histidine = ADP + protein N-phospho-L-histidine.</text>
        <dbReference type="EC" id="2.7.13.3"/>
    </reaction>
</comment>
<sequence>MFPRMSSETTFPKFIRNYVLAGLVVIVLIYTVGVNFYLIYGKTLYASFQLQLIAEQYDDLRQNNPDIRLPNGLGISSYTSFSDIPDDLRQYLDQNDLVSGKMVYINTGEKVGSHDPDLRIYHVFPYDMRDGQRLFVVQSYRQQDKNSIFFNRLRSLMHMSVPFALGIMAVFGVFLWFIGKKMSEPTAHLQEWAKNLNSENLADPLPRFRFAELNEVARELHSAVGRVDAFVARERDFIRQASHELRTPVTIMQGHLDLLDRTDLTEQQARISYRVRRANRNMRQLIETLLWLGRENDQRYVEEKQEFLLADITRNQMGELGYIIEDKNVEASLIVNDACEPIIANMAAVGIVVSNVIRNAFEHTPKGRVAVHVHSREMVVENNIDAGHPQAISTEPVEEGIGLQLVRKICAKCDWGCDYVRLPDGGLRVTLKL</sequence>
<dbReference type="PANTHER" id="PTHR45528">
    <property type="entry name" value="SENSOR HISTIDINE KINASE CPXA"/>
    <property type="match status" value="1"/>
</dbReference>
<keyword evidence="7 14" id="KW-0812">Transmembrane</keyword>
<evidence type="ECO:0000256" key="6">
    <source>
        <dbReference type="ARBA" id="ARBA00022679"/>
    </source>
</evidence>
<dbReference type="CDD" id="cd00082">
    <property type="entry name" value="HisKA"/>
    <property type="match status" value="1"/>
</dbReference>
<name>A0A2N3KWY6_9PROT</name>
<evidence type="ECO:0000313" key="16">
    <source>
        <dbReference type="EMBL" id="PKR55017.1"/>
    </source>
</evidence>
<evidence type="ECO:0000256" key="2">
    <source>
        <dbReference type="ARBA" id="ARBA00004651"/>
    </source>
</evidence>
<proteinExistence type="predicted"/>
<keyword evidence="8" id="KW-0547">Nucleotide-binding</keyword>
<keyword evidence="6" id="KW-0808">Transferase</keyword>
<keyword evidence="5" id="KW-0597">Phosphoprotein</keyword>
<dbReference type="EMBL" id="NWTK01000003">
    <property type="protein sequence ID" value="PKR55017.1"/>
    <property type="molecule type" value="Genomic_DNA"/>
</dbReference>
<reference evidence="16 17" key="1">
    <citation type="submission" date="2017-09" db="EMBL/GenBank/DDBJ databases">
        <title>Biodiversity and function of Thalassospira species in the particle-attached aromatic-hydrocarbon-degrading consortia from the surface seawater of the South China Sea.</title>
        <authorList>
            <person name="Dong C."/>
            <person name="Liu R."/>
            <person name="Shao Z."/>
        </authorList>
    </citation>
    <scope>NUCLEOTIDE SEQUENCE [LARGE SCALE GENOMIC DNA]</scope>
    <source>
        <strain evidence="16 17">CSC1P2</strain>
    </source>
</reference>
<evidence type="ECO:0000256" key="7">
    <source>
        <dbReference type="ARBA" id="ARBA00022692"/>
    </source>
</evidence>
<dbReference type="GO" id="GO:0005886">
    <property type="term" value="C:plasma membrane"/>
    <property type="evidence" value="ECO:0007669"/>
    <property type="project" value="UniProtKB-SubCell"/>
</dbReference>
<dbReference type="SMART" id="SM00388">
    <property type="entry name" value="HisKA"/>
    <property type="match status" value="1"/>
</dbReference>
<keyword evidence="4" id="KW-1003">Cell membrane</keyword>
<dbReference type="InterPro" id="IPR050398">
    <property type="entry name" value="HssS/ArlS-like"/>
</dbReference>
<keyword evidence="9 16" id="KW-0418">Kinase</keyword>
<dbReference type="Proteomes" id="UP000233597">
    <property type="component" value="Unassembled WGS sequence"/>
</dbReference>
<dbReference type="EC" id="2.7.13.3" evidence="3"/>
<comment type="subcellular location">
    <subcellularLocation>
        <location evidence="2">Cell membrane</location>
        <topology evidence="2">Multi-pass membrane protein</topology>
    </subcellularLocation>
</comment>
<comment type="caution">
    <text evidence="16">The sequence shown here is derived from an EMBL/GenBank/DDBJ whole genome shotgun (WGS) entry which is preliminary data.</text>
</comment>
<dbReference type="GO" id="GO:0000155">
    <property type="term" value="F:phosphorelay sensor kinase activity"/>
    <property type="evidence" value="ECO:0007669"/>
    <property type="project" value="InterPro"/>
</dbReference>
<dbReference type="InterPro" id="IPR005467">
    <property type="entry name" value="His_kinase_dom"/>
</dbReference>
<evidence type="ECO:0000259" key="15">
    <source>
        <dbReference type="PROSITE" id="PS50109"/>
    </source>
</evidence>
<dbReference type="InterPro" id="IPR003661">
    <property type="entry name" value="HisK_dim/P_dom"/>
</dbReference>
<evidence type="ECO:0000256" key="8">
    <source>
        <dbReference type="ARBA" id="ARBA00022741"/>
    </source>
</evidence>
<evidence type="ECO:0000256" key="5">
    <source>
        <dbReference type="ARBA" id="ARBA00022553"/>
    </source>
</evidence>
<evidence type="ECO:0000256" key="3">
    <source>
        <dbReference type="ARBA" id="ARBA00012438"/>
    </source>
</evidence>
<keyword evidence="13 14" id="KW-0472">Membrane</keyword>
<protein>
    <recommendedName>
        <fullName evidence="3">histidine kinase</fullName>
        <ecNumber evidence="3">2.7.13.3</ecNumber>
    </recommendedName>
</protein>
<accession>A0A2N3KWY6</accession>
<keyword evidence="11 14" id="KW-1133">Transmembrane helix</keyword>
<dbReference type="Gene3D" id="1.10.287.130">
    <property type="match status" value="1"/>
</dbReference>
<evidence type="ECO:0000256" key="9">
    <source>
        <dbReference type="ARBA" id="ARBA00022777"/>
    </source>
</evidence>
<dbReference type="InterPro" id="IPR036890">
    <property type="entry name" value="HATPase_C_sf"/>
</dbReference>
<dbReference type="SUPFAM" id="SSF47384">
    <property type="entry name" value="Homodimeric domain of signal transducing histidine kinase"/>
    <property type="match status" value="1"/>
</dbReference>
<keyword evidence="12" id="KW-0902">Two-component regulatory system</keyword>
<dbReference type="InterPro" id="IPR036097">
    <property type="entry name" value="HisK_dim/P_sf"/>
</dbReference>
<feature type="domain" description="Histidine kinase" evidence="15">
    <location>
        <begin position="240"/>
        <end position="433"/>
    </location>
</feature>
<dbReference type="OrthoDB" id="9804645at2"/>
<evidence type="ECO:0000256" key="10">
    <source>
        <dbReference type="ARBA" id="ARBA00022840"/>
    </source>
</evidence>
<feature type="transmembrane region" description="Helical" evidence="14">
    <location>
        <begin position="156"/>
        <end position="178"/>
    </location>
</feature>